<dbReference type="EMBL" id="BMXR01000012">
    <property type="protein sequence ID" value="GGX68423.1"/>
    <property type="molecule type" value="Genomic_DNA"/>
</dbReference>
<keyword evidence="3" id="KW-1185">Reference proteome</keyword>
<dbReference type="Pfam" id="PF04185">
    <property type="entry name" value="Phosphoesterase"/>
    <property type="match status" value="2"/>
</dbReference>
<dbReference type="SUPFAM" id="SSF53649">
    <property type="entry name" value="Alkaline phosphatase-like"/>
    <property type="match status" value="1"/>
</dbReference>
<dbReference type="GO" id="GO:0042578">
    <property type="term" value="F:phosphoric ester hydrolase activity"/>
    <property type="evidence" value="ECO:0007669"/>
    <property type="project" value="UniProtKB-ARBA"/>
</dbReference>
<evidence type="ECO:0000256" key="1">
    <source>
        <dbReference type="ARBA" id="ARBA00022801"/>
    </source>
</evidence>
<keyword evidence="1" id="KW-0378">Hydrolase</keyword>
<dbReference type="InterPro" id="IPR017850">
    <property type="entry name" value="Alkaline_phosphatase_core_sf"/>
</dbReference>
<reference evidence="2" key="1">
    <citation type="journal article" date="2014" name="Int. J. Syst. Evol. Microbiol.">
        <title>Complete genome sequence of Corynebacterium casei LMG S-19264T (=DSM 44701T), isolated from a smear-ripened cheese.</title>
        <authorList>
            <consortium name="US DOE Joint Genome Institute (JGI-PGF)"/>
            <person name="Walter F."/>
            <person name="Albersmeier A."/>
            <person name="Kalinowski J."/>
            <person name="Ruckert C."/>
        </authorList>
    </citation>
    <scope>NUCLEOTIDE SEQUENCE</scope>
    <source>
        <strain evidence="2">KCTC 22169</strain>
    </source>
</reference>
<dbReference type="Proteomes" id="UP000626148">
    <property type="component" value="Unassembled WGS sequence"/>
</dbReference>
<dbReference type="RefSeq" id="WP_189612055.1">
    <property type="nucleotide sequence ID" value="NZ_BMXR01000012.1"/>
</dbReference>
<dbReference type="InterPro" id="IPR007312">
    <property type="entry name" value="Phosphoesterase"/>
</dbReference>
<protein>
    <submittedName>
        <fullName evidence="2">Phosphoesterase</fullName>
    </submittedName>
</protein>
<dbReference type="AlphaFoldDB" id="A0A918NF73"/>
<dbReference type="GO" id="GO:0009395">
    <property type="term" value="P:phospholipid catabolic process"/>
    <property type="evidence" value="ECO:0007669"/>
    <property type="project" value="TreeGrafter"/>
</dbReference>
<dbReference type="Gene3D" id="3.40.720.10">
    <property type="entry name" value="Alkaline Phosphatase, subunit A"/>
    <property type="match status" value="2"/>
</dbReference>
<name>A0A918NF73_9GAMM</name>
<gene>
    <name evidence="2" type="ORF">GCM10007392_39990</name>
</gene>
<proteinExistence type="predicted"/>
<evidence type="ECO:0000313" key="2">
    <source>
        <dbReference type="EMBL" id="GGX68423.1"/>
    </source>
</evidence>
<organism evidence="2 3">
    <name type="scientific">Saccharospirillum salsuginis</name>
    <dbReference type="NCBI Taxonomy" id="418750"/>
    <lineage>
        <taxon>Bacteria</taxon>
        <taxon>Pseudomonadati</taxon>
        <taxon>Pseudomonadota</taxon>
        <taxon>Gammaproteobacteria</taxon>
        <taxon>Oceanospirillales</taxon>
        <taxon>Saccharospirillaceae</taxon>
        <taxon>Saccharospirillum</taxon>
    </lineage>
</organism>
<dbReference type="PANTHER" id="PTHR31956:SF1">
    <property type="entry name" value="NON-SPECIFIC PHOSPHOLIPASE C1"/>
    <property type="match status" value="1"/>
</dbReference>
<comment type="caution">
    <text evidence="2">The sequence shown here is derived from an EMBL/GenBank/DDBJ whole genome shotgun (WGS) entry which is preliminary data.</text>
</comment>
<dbReference type="PANTHER" id="PTHR31956">
    <property type="entry name" value="NON-SPECIFIC PHOSPHOLIPASE C4-RELATED"/>
    <property type="match status" value="1"/>
</dbReference>
<reference evidence="2" key="2">
    <citation type="submission" date="2020-09" db="EMBL/GenBank/DDBJ databases">
        <authorList>
            <person name="Sun Q."/>
            <person name="Kim S."/>
        </authorList>
    </citation>
    <scope>NUCLEOTIDE SEQUENCE</scope>
    <source>
        <strain evidence="2">KCTC 22169</strain>
    </source>
</reference>
<sequence length="562" mass="63187">MSSETAGGGALDRIDHIVVLMMENRSFDNVLGWLYDPDNPEPYKTPPRGQAYAGVSGRDLSNPVPDYAGGGHLPFGKTDRMTSPNPDPGEEYYHVNRQLFGSTRPAANRWYPFDRPPFNVPDPVPDPAPMSGFVRDYIDNLAGNPSLYPQASGPILWLRKHLARWWPSLAPRFGEPDPAVYRQIMTGFTPESVPVLSTLARRFAVCDHWFSAIPSQTFGNRAFVHSGTSHGFVNNSPVHKWLLHSAPTVFNRLDDAGRSFGIYYDPEDVISFTELLQPALWRYRRRHVHTMDAFFDQAAKGELPDYSFIEPRLMLDNNDQHPPAGIPPFLDPVDTSSVLAGEQLIARVYEALRNGPAWGKTLLVITYDEHGGNYDHVSPPAAVPPRPDGQAGEQGFRFDRLGVRVPAVLVSPWIEDGTVCSTVFDHSSILRTLCRRWNLPALTERDRQASDLSAVLNRSTPRTDRVDVVPRPYRRSTTAADQPLNPYQRVLLMLSASAVAFHRFRGAHTWSARWEALVHGWHNERVLMRVRTQGEAVAWLNRHAATIDRVKSGLEARQREGR</sequence>
<accession>A0A918NF73</accession>
<evidence type="ECO:0000313" key="3">
    <source>
        <dbReference type="Proteomes" id="UP000626148"/>
    </source>
</evidence>